<dbReference type="AlphaFoldDB" id="A0A9D2BPX4"/>
<dbReference type="Pfam" id="PF01476">
    <property type="entry name" value="LysM"/>
    <property type="match status" value="3"/>
</dbReference>
<keyword evidence="1" id="KW-0732">Signal</keyword>
<evidence type="ECO:0000256" key="1">
    <source>
        <dbReference type="SAM" id="SignalP"/>
    </source>
</evidence>
<gene>
    <name evidence="3" type="ORF">H9848_02810</name>
</gene>
<evidence type="ECO:0000313" key="4">
    <source>
        <dbReference type="Proteomes" id="UP000823847"/>
    </source>
</evidence>
<dbReference type="GO" id="GO:0008932">
    <property type="term" value="F:lytic endotransglycosylase activity"/>
    <property type="evidence" value="ECO:0007669"/>
    <property type="project" value="TreeGrafter"/>
</dbReference>
<feature type="domain" description="LysM" evidence="2">
    <location>
        <begin position="165"/>
        <end position="208"/>
    </location>
</feature>
<dbReference type="PANTHER" id="PTHR33734:SF22">
    <property type="entry name" value="MEMBRANE-BOUND LYTIC MUREIN TRANSGLYCOSYLASE D"/>
    <property type="match status" value="1"/>
</dbReference>
<name>A0A9D2BPX4_9BACT</name>
<dbReference type="PROSITE" id="PS51782">
    <property type="entry name" value="LYSM"/>
    <property type="match status" value="3"/>
</dbReference>
<reference evidence="3" key="2">
    <citation type="submission" date="2021-04" db="EMBL/GenBank/DDBJ databases">
        <authorList>
            <person name="Gilroy R."/>
        </authorList>
    </citation>
    <scope>NUCLEOTIDE SEQUENCE</scope>
    <source>
        <strain evidence="3">ChiHecec2B26-12326</strain>
    </source>
</reference>
<dbReference type="SMART" id="SM00257">
    <property type="entry name" value="LysM"/>
    <property type="match status" value="3"/>
</dbReference>
<evidence type="ECO:0000259" key="2">
    <source>
        <dbReference type="PROSITE" id="PS51782"/>
    </source>
</evidence>
<dbReference type="Gene3D" id="3.10.350.10">
    <property type="entry name" value="LysM domain"/>
    <property type="match status" value="3"/>
</dbReference>
<reference evidence="3" key="1">
    <citation type="journal article" date="2021" name="PeerJ">
        <title>Extensive microbial diversity within the chicken gut microbiome revealed by metagenomics and culture.</title>
        <authorList>
            <person name="Gilroy R."/>
            <person name="Ravi A."/>
            <person name="Getino M."/>
            <person name="Pursley I."/>
            <person name="Horton D.L."/>
            <person name="Alikhan N.F."/>
            <person name="Baker D."/>
            <person name="Gharbi K."/>
            <person name="Hall N."/>
            <person name="Watson M."/>
            <person name="Adriaenssens E.M."/>
            <person name="Foster-Nyarko E."/>
            <person name="Jarju S."/>
            <person name="Secka A."/>
            <person name="Antonio M."/>
            <person name="Oren A."/>
            <person name="Chaudhuri R.R."/>
            <person name="La Ragione R."/>
            <person name="Hildebrand F."/>
            <person name="Pallen M.J."/>
        </authorList>
    </citation>
    <scope>NUCLEOTIDE SEQUENCE</scope>
    <source>
        <strain evidence="3">ChiHecec2B26-12326</strain>
    </source>
</reference>
<comment type="caution">
    <text evidence="3">The sequence shown here is derived from an EMBL/GenBank/DDBJ whole genome shotgun (WGS) entry which is preliminary data.</text>
</comment>
<proteinExistence type="predicted"/>
<dbReference type="PANTHER" id="PTHR33734">
    <property type="entry name" value="LYSM DOMAIN-CONTAINING GPI-ANCHORED PROTEIN 2"/>
    <property type="match status" value="1"/>
</dbReference>
<feature type="domain" description="LysM" evidence="2">
    <location>
        <begin position="41"/>
        <end position="84"/>
    </location>
</feature>
<dbReference type="Gene3D" id="3.40.50.2300">
    <property type="match status" value="2"/>
</dbReference>
<dbReference type="CDD" id="cd00118">
    <property type="entry name" value="LysM"/>
    <property type="match status" value="3"/>
</dbReference>
<dbReference type="SUPFAM" id="SSF54106">
    <property type="entry name" value="LysM domain"/>
    <property type="match status" value="3"/>
</dbReference>
<dbReference type="Proteomes" id="UP000823847">
    <property type="component" value="Unassembled WGS sequence"/>
</dbReference>
<organism evidence="3 4">
    <name type="scientific">Candidatus Parabacteroides intestinigallinarum</name>
    <dbReference type="NCBI Taxonomy" id="2838722"/>
    <lineage>
        <taxon>Bacteria</taxon>
        <taxon>Pseudomonadati</taxon>
        <taxon>Bacteroidota</taxon>
        <taxon>Bacteroidia</taxon>
        <taxon>Bacteroidales</taxon>
        <taxon>Tannerellaceae</taxon>
        <taxon>Parabacteroides</taxon>
    </lineage>
</organism>
<protein>
    <submittedName>
        <fullName evidence="3">LysM peptidoglycan-binding domain-containing protein</fullName>
    </submittedName>
</protein>
<dbReference type="InterPro" id="IPR028082">
    <property type="entry name" value="Peripla_BP_I"/>
</dbReference>
<sequence length="605" mass="69006">MNKICIYALALFFCLSGATVYSQTNEQQIVFSPNEQRDDIFYHTIERGQTVYAIATMYGVSVEDIYRLNPGSEDGIKAGATLRVPQKESAITPSGKIDNYMYHTIQPRETLYSLSIKYDVPARDIVAANPGLSTSTFTIGKTIRIPPTRIENLPGKETQTVQKRMEYTVQKRETMYRICRKFNISTVELIRLNPELKNGIKAGMVIQIPVTSEETIVREAVRQPEEHEVNALLSAPKDIQHVRRIQVALLLPFMAHDTTRTAATARFVEYYEGLLLAVDSMRTMGTNIELSVYDTGTGTRKLKDILREQALTDANLIIGAVQNDQIGMIADFTQKHGIKYVIPFTSKNDDVLSNALVFQVNTPHSYLYSKAAQAGCDLFAEHNIILVRVKDNEEKPDFIKAFKAEMQQRNIPFREIDYNGETFAQDIEAVMTRDKRNVVMPTSASLEAVNKIKTPLRMLSELKTETDTVPYLINLFGYPEWQTYARDCLEDFYALDTYIYSNFYADNLSPEVHGFYAAYKHWYSKTLINTFPKYGILGFDTGMFFLGAIKAYGANFEENLDKIHYKSIQTGFDFHRVNNWGGFINTNLFIVHYKNDFTVTRAEVR</sequence>
<feature type="domain" description="LysM" evidence="2">
    <location>
        <begin position="101"/>
        <end position="145"/>
    </location>
</feature>
<dbReference type="InterPro" id="IPR018392">
    <property type="entry name" value="LysM"/>
</dbReference>
<evidence type="ECO:0000313" key="3">
    <source>
        <dbReference type="EMBL" id="HIX85526.1"/>
    </source>
</evidence>
<feature type="chain" id="PRO_5038932543" evidence="1">
    <location>
        <begin position="23"/>
        <end position="605"/>
    </location>
</feature>
<accession>A0A9D2BPX4</accession>
<dbReference type="EMBL" id="DXEN01000015">
    <property type="protein sequence ID" value="HIX85526.1"/>
    <property type="molecule type" value="Genomic_DNA"/>
</dbReference>
<dbReference type="SUPFAM" id="SSF53822">
    <property type="entry name" value="Periplasmic binding protein-like I"/>
    <property type="match status" value="1"/>
</dbReference>
<dbReference type="InterPro" id="IPR036779">
    <property type="entry name" value="LysM_dom_sf"/>
</dbReference>
<feature type="signal peptide" evidence="1">
    <location>
        <begin position="1"/>
        <end position="22"/>
    </location>
</feature>